<evidence type="ECO:0000313" key="2">
    <source>
        <dbReference type="Proteomes" id="UP000828941"/>
    </source>
</evidence>
<sequence>MITIIEDNVSMHDLMQEIGREIARESPRKHRWLWDHNDIYQVLKYNNGVEAVESISLNLLKIKKLHLSPQAFSKMYNLKFLNFYTNNDQSDIYLPEGLDSLPDELRLLQWDDYPSKSLPLTFCAENLVELSMQQSRVEKLWDGVQNHVNLNKIDLSWSRYLIELPNFTKAINLKYVHLQGCTSLCQVDPSILSLSNLAYLDLRHCKKLKSLRSHSHSRSLKWLSLHRCSGLKEFSVTSDEITYLDLGSTALDELPSSVGCLGKLKHLNLKSNQNLKLSDCEQLGGLVSLNILFLDGLRNSTELPHNIGLLSSLQQLSLNGSNVESLPTTIKHLSHLKSLVIRNCQRLQSLPELPPSLKHLDATECRSLKKVSTSAVKQLKGCNGSSKEIFLFRNCMNLDGYALNSIMAYAHVRIKQAANEFLSAIIIEDGDPYLHDDVNFSICLPGSQVPNWFSYRTTEASVTIELPPSSKFMSLVFSLVLNQFIEQQPDSFASVGCKCYFEASNGERDQYDTCFRGNHFPTTTLSLDHVFLWYDEFLCDSILEAIKESRATYQGTTYIPKITFEFFAASFHRRRVGKRIEEAKINLEIKECGICLICNSEHQQGTKSKRLWDVFMG</sequence>
<comment type="caution">
    <text evidence="1">The sequence shown here is derived from an EMBL/GenBank/DDBJ whole genome shotgun (WGS) entry which is preliminary data.</text>
</comment>
<evidence type="ECO:0000313" key="1">
    <source>
        <dbReference type="EMBL" id="KAI4352938.1"/>
    </source>
</evidence>
<dbReference type="EMBL" id="CM039428">
    <property type="protein sequence ID" value="KAI4352938.1"/>
    <property type="molecule type" value="Genomic_DNA"/>
</dbReference>
<gene>
    <name evidence="1" type="ORF">L6164_007142</name>
</gene>
<name>A0ACB9PWS6_BAUVA</name>
<reference evidence="1 2" key="1">
    <citation type="journal article" date="2022" name="DNA Res.">
        <title>Chromosomal-level genome assembly of the orchid tree Bauhinia variegata (Leguminosae; Cercidoideae) supports the allotetraploid origin hypothesis of Bauhinia.</title>
        <authorList>
            <person name="Zhong Y."/>
            <person name="Chen Y."/>
            <person name="Zheng D."/>
            <person name="Pang J."/>
            <person name="Liu Y."/>
            <person name="Luo S."/>
            <person name="Meng S."/>
            <person name="Qian L."/>
            <person name="Wei D."/>
            <person name="Dai S."/>
            <person name="Zhou R."/>
        </authorList>
    </citation>
    <scope>NUCLEOTIDE SEQUENCE [LARGE SCALE GENOMIC DNA]</scope>
    <source>
        <strain evidence="1">BV-YZ2020</strain>
    </source>
</reference>
<protein>
    <submittedName>
        <fullName evidence="1">Uncharacterized protein</fullName>
    </submittedName>
</protein>
<organism evidence="1 2">
    <name type="scientific">Bauhinia variegata</name>
    <name type="common">Purple orchid tree</name>
    <name type="synonym">Phanera variegata</name>
    <dbReference type="NCBI Taxonomy" id="167791"/>
    <lineage>
        <taxon>Eukaryota</taxon>
        <taxon>Viridiplantae</taxon>
        <taxon>Streptophyta</taxon>
        <taxon>Embryophyta</taxon>
        <taxon>Tracheophyta</taxon>
        <taxon>Spermatophyta</taxon>
        <taxon>Magnoliopsida</taxon>
        <taxon>eudicotyledons</taxon>
        <taxon>Gunneridae</taxon>
        <taxon>Pentapetalae</taxon>
        <taxon>rosids</taxon>
        <taxon>fabids</taxon>
        <taxon>Fabales</taxon>
        <taxon>Fabaceae</taxon>
        <taxon>Cercidoideae</taxon>
        <taxon>Cercideae</taxon>
        <taxon>Bauhiniinae</taxon>
        <taxon>Bauhinia</taxon>
    </lineage>
</organism>
<dbReference type="Proteomes" id="UP000828941">
    <property type="component" value="Chromosome 3"/>
</dbReference>
<accession>A0ACB9PWS6</accession>
<proteinExistence type="predicted"/>
<keyword evidence="2" id="KW-1185">Reference proteome</keyword>